<protein>
    <submittedName>
        <fullName evidence="7">DEAD/DEAH box helicase domain protein</fullName>
    </submittedName>
</protein>
<dbReference type="SMART" id="SM00487">
    <property type="entry name" value="DEXDc"/>
    <property type="match status" value="1"/>
</dbReference>
<dbReference type="STRING" id="583355.Caka_1345"/>
<evidence type="ECO:0000259" key="6">
    <source>
        <dbReference type="PROSITE" id="PS51194"/>
    </source>
</evidence>
<evidence type="ECO:0000256" key="1">
    <source>
        <dbReference type="ARBA" id="ARBA00022741"/>
    </source>
</evidence>
<dbReference type="OrthoDB" id="9807155at2"/>
<dbReference type="InterPro" id="IPR011545">
    <property type="entry name" value="DEAD/DEAH_box_helicase_dom"/>
</dbReference>
<dbReference type="AlphaFoldDB" id="D5EIW6"/>
<dbReference type="SUPFAM" id="SSF52540">
    <property type="entry name" value="P-loop containing nucleoside triphosphate hydrolases"/>
    <property type="match status" value="1"/>
</dbReference>
<reference evidence="7 8" key="1">
    <citation type="journal article" date="2010" name="Stand. Genomic Sci.">
        <title>Complete genome sequence of Coraliomargarita akajimensis type strain (04OKA010-24).</title>
        <authorList>
            <person name="Mavromatis K."/>
            <person name="Abt B."/>
            <person name="Brambilla E."/>
            <person name="Lapidus A."/>
            <person name="Copeland A."/>
            <person name="Deshpande S."/>
            <person name="Nolan M."/>
            <person name="Lucas S."/>
            <person name="Tice H."/>
            <person name="Cheng J.F."/>
            <person name="Han C."/>
            <person name="Detter J.C."/>
            <person name="Woyke T."/>
            <person name="Goodwin L."/>
            <person name="Pitluck S."/>
            <person name="Held B."/>
            <person name="Brettin T."/>
            <person name="Tapia R."/>
            <person name="Ivanova N."/>
            <person name="Mikhailova N."/>
            <person name="Pati A."/>
            <person name="Liolios K."/>
            <person name="Chen A."/>
            <person name="Palaniappan K."/>
            <person name="Land M."/>
            <person name="Hauser L."/>
            <person name="Chang Y.J."/>
            <person name="Jeffries C.D."/>
            <person name="Rohde M."/>
            <person name="Goker M."/>
            <person name="Bristow J."/>
            <person name="Eisen J.A."/>
            <person name="Markowitz V."/>
            <person name="Hugenholtz P."/>
            <person name="Klenk H.P."/>
            <person name="Kyrpides N.C."/>
        </authorList>
    </citation>
    <scope>NUCLEOTIDE SEQUENCE [LARGE SCALE GENOMIC DNA]</scope>
    <source>
        <strain evidence="8">DSM 45221 / IAM 15411 / JCM 23193 / KCTC 12865</strain>
    </source>
</reference>
<dbReference type="PROSITE" id="PS51194">
    <property type="entry name" value="HELICASE_CTER"/>
    <property type="match status" value="1"/>
</dbReference>
<evidence type="ECO:0000313" key="7">
    <source>
        <dbReference type="EMBL" id="ADE54365.1"/>
    </source>
</evidence>
<dbReference type="PROSITE" id="PS51192">
    <property type="entry name" value="HELICASE_ATP_BIND_1"/>
    <property type="match status" value="1"/>
</dbReference>
<dbReference type="InterPro" id="IPR014001">
    <property type="entry name" value="Helicase_ATP-bd"/>
</dbReference>
<dbReference type="PANTHER" id="PTHR12131">
    <property type="entry name" value="ATP-DEPENDENT RNA AND DNA HELICASE"/>
    <property type="match status" value="1"/>
</dbReference>
<dbReference type="EMBL" id="CP001998">
    <property type="protein sequence ID" value="ADE54365.1"/>
    <property type="molecule type" value="Genomic_DNA"/>
</dbReference>
<dbReference type="RefSeq" id="WP_013043087.1">
    <property type="nucleotide sequence ID" value="NC_014008.1"/>
</dbReference>
<keyword evidence="8" id="KW-1185">Reference proteome</keyword>
<feature type="domain" description="Helicase ATP-binding" evidence="5">
    <location>
        <begin position="19"/>
        <end position="169"/>
    </location>
</feature>
<dbReference type="InterPro" id="IPR050699">
    <property type="entry name" value="RNA-DNA_Helicase"/>
</dbReference>
<dbReference type="InterPro" id="IPR027417">
    <property type="entry name" value="P-loop_NTPase"/>
</dbReference>
<dbReference type="GO" id="GO:0004386">
    <property type="term" value="F:helicase activity"/>
    <property type="evidence" value="ECO:0007669"/>
    <property type="project" value="UniProtKB-KW"/>
</dbReference>
<dbReference type="GO" id="GO:0003676">
    <property type="term" value="F:nucleic acid binding"/>
    <property type="evidence" value="ECO:0007669"/>
    <property type="project" value="InterPro"/>
</dbReference>
<evidence type="ECO:0000256" key="4">
    <source>
        <dbReference type="ARBA" id="ARBA00022840"/>
    </source>
</evidence>
<evidence type="ECO:0000259" key="5">
    <source>
        <dbReference type="PROSITE" id="PS51192"/>
    </source>
</evidence>
<sequence length="813" mass="91370">MDALSTVLTVPDLWQQKAVNLLRAGHDVVIHAPTGAGKTYIFELLVQSDFPGKAVFTVPTRALANDKLLEWQAKGWNVGIETGDVSYNREAPIIVATLETQKRALMTGRGPSILVIDEYQMLADPARGVTYELALATAPKGTQLLLLSGSVANPQDVERWLTRCGRTVAVVRHEERPVPLDEINLDALRDRVPKTVRGRWPRYIARALAADLGPILLFAPRRKAAETLARTLASALPEANPLVLTPEQQAIAGPELIRCLKNRVAYHHSGMSYAQRAGLVEPLAKNNQLKVIVATTGLAAGINFSMRSVMVLEREYRVADAHRMLRPDELLQMFGRAGRRGMDERGTVLYLEGKPRLAEAKPLSLQRGNKVDWPSLLTVIDTAVEQGFNPLSATRQLTSNLFSQKRIPLGLEDFLHQRDSSPQTQQQGLSEQQVGGGEVIEFQNSAGIWERRRAPLLFKLEATYYLDGEHWRPGLSNPKLLSSIRIGTLCKLGNGTQRRYGIDAPLASFPQASDDDRLQLSAWLRKALRELQRSEGRKPNVPKFWPLERIERHILPLLPQLTRGGQLLELTERRNSLIARLDYARAEIHAYKDLEGKGLLNPKLRKRRIEGNQEHSEARHSGQSRSIAEYWYALGLIDRQGHPTQRGVLFSFFNHGEGLAVAAALEERTYPIEELIYDLANIRAGHRFNALAMAGRPLTAICQTRYGLKSIPGYLRRGLPEDYGEGASEILYNLEHKGKRLDQYIDDELSFGDIERARVEWDSIRAHIATAPNYDWDRWMDLKRLCQESLLATKRAFPFEKLPPLTREQRSGA</sequence>
<keyword evidence="4" id="KW-0067">ATP-binding</keyword>
<gene>
    <name evidence="7" type="ordered locus">Caka_1345</name>
</gene>
<dbReference type="Gene3D" id="3.40.50.300">
    <property type="entry name" value="P-loop containing nucleotide triphosphate hydrolases"/>
    <property type="match status" value="2"/>
</dbReference>
<evidence type="ECO:0000313" key="8">
    <source>
        <dbReference type="Proteomes" id="UP000000925"/>
    </source>
</evidence>
<evidence type="ECO:0000256" key="3">
    <source>
        <dbReference type="ARBA" id="ARBA00022806"/>
    </source>
</evidence>
<organism evidence="7 8">
    <name type="scientific">Coraliomargarita akajimensis (strain DSM 45221 / IAM 15411 / JCM 23193 / KCTC 12865 / 04OKA010-24)</name>
    <dbReference type="NCBI Taxonomy" id="583355"/>
    <lineage>
        <taxon>Bacteria</taxon>
        <taxon>Pseudomonadati</taxon>
        <taxon>Verrucomicrobiota</taxon>
        <taxon>Opitutia</taxon>
        <taxon>Puniceicoccales</taxon>
        <taxon>Coraliomargaritaceae</taxon>
        <taxon>Coraliomargarita</taxon>
    </lineage>
</organism>
<dbReference type="GO" id="GO:0016787">
    <property type="term" value="F:hydrolase activity"/>
    <property type="evidence" value="ECO:0007669"/>
    <property type="project" value="UniProtKB-KW"/>
</dbReference>
<proteinExistence type="predicted"/>
<name>D5EIW6_CORAD</name>
<dbReference type="PANTHER" id="PTHR12131:SF1">
    <property type="entry name" value="ATP-DEPENDENT RNA HELICASE SUPV3L1, MITOCHONDRIAL-RELATED"/>
    <property type="match status" value="1"/>
</dbReference>
<evidence type="ECO:0000256" key="2">
    <source>
        <dbReference type="ARBA" id="ARBA00022801"/>
    </source>
</evidence>
<keyword evidence="1" id="KW-0547">Nucleotide-binding</keyword>
<dbReference type="InterPro" id="IPR001650">
    <property type="entry name" value="Helicase_C-like"/>
</dbReference>
<dbReference type="Proteomes" id="UP000000925">
    <property type="component" value="Chromosome"/>
</dbReference>
<accession>D5EIW6</accession>
<dbReference type="Pfam" id="PF00271">
    <property type="entry name" value="Helicase_C"/>
    <property type="match status" value="1"/>
</dbReference>
<dbReference type="SMART" id="SM00490">
    <property type="entry name" value="HELICc"/>
    <property type="match status" value="1"/>
</dbReference>
<keyword evidence="2" id="KW-0378">Hydrolase</keyword>
<dbReference type="eggNOG" id="COG1204">
    <property type="taxonomic scope" value="Bacteria"/>
</dbReference>
<feature type="domain" description="Helicase C-terminal" evidence="6">
    <location>
        <begin position="231"/>
        <end position="381"/>
    </location>
</feature>
<dbReference type="HOGENOM" id="CLU_347064_0_0_0"/>
<keyword evidence="3 7" id="KW-0347">Helicase</keyword>
<dbReference type="Pfam" id="PF00270">
    <property type="entry name" value="DEAD"/>
    <property type="match status" value="1"/>
</dbReference>
<dbReference type="KEGG" id="caa:Caka_1345"/>
<dbReference type="GO" id="GO:0005524">
    <property type="term" value="F:ATP binding"/>
    <property type="evidence" value="ECO:0007669"/>
    <property type="project" value="UniProtKB-KW"/>
</dbReference>